<dbReference type="InterPro" id="IPR023997">
    <property type="entry name" value="TonB-dep_OMP_SusC/RagA_CS"/>
</dbReference>
<dbReference type="InterPro" id="IPR037066">
    <property type="entry name" value="Plug_dom_sf"/>
</dbReference>
<dbReference type="EMBL" id="DYWE01000119">
    <property type="protein sequence ID" value="HJF82306.1"/>
    <property type="molecule type" value="Genomic_DNA"/>
</dbReference>
<evidence type="ECO:0000256" key="2">
    <source>
        <dbReference type="ARBA" id="ARBA00022448"/>
    </source>
</evidence>
<evidence type="ECO:0000259" key="11">
    <source>
        <dbReference type="Pfam" id="PF00593"/>
    </source>
</evidence>
<dbReference type="InterPro" id="IPR012910">
    <property type="entry name" value="Plug_dom"/>
</dbReference>
<dbReference type="AlphaFoldDB" id="A0A854C2P0"/>
<evidence type="ECO:0000256" key="4">
    <source>
        <dbReference type="ARBA" id="ARBA00022692"/>
    </source>
</evidence>
<organism evidence="14 15">
    <name type="scientific">Phocaeicola plebeius</name>
    <dbReference type="NCBI Taxonomy" id="310297"/>
    <lineage>
        <taxon>Bacteria</taxon>
        <taxon>Pseudomonadati</taxon>
        <taxon>Bacteroidota</taxon>
        <taxon>Bacteroidia</taxon>
        <taxon>Bacteroidales</taxon>
        <taxon>Bacteroidaceae</taxon>
        <taxon>Phocaeicola</taxon>
    </lineage>
</organism>
<dbReference type="PROSITE" id="PS52016">
    <property type="entry name" value="TONB_DEPENDENT_REC_3"/>
    <property type="match status" value="1"/>
</dbReference>
<evidence type="ECO:0000313" key="15">
    <source>
        <dbReference type="Proteomes" id="UP000186685"/>
    </source>
</evidence>
<dbReference type="InterPro" id="IPR036942">
    <property type="entry name" value="Beta-barrel_TonB_sf"/>
</dbReference>
<proteinExistence type="inferred from homology"/>
<keyword evidence="5 9" id="KW-0798">TonB box</keyword>
<feature type="domain" description="TonB-dependent receptor plug" evidence="12">
    <location>
        <begin position="129"/>
        <end position="242"/>
    </location>
</feature>
<comment type="caution">
    <text evidence="14">The sequence shown here is derived from an EMBL/GenBank/DDBJ whole genome shotgun (WGS) entry which is preliminary data.</text>
</comment>
<evidence type="ECO:0000313" key="14">
    <source>
        <dbReference type="EMBL" id="OKZ11121.1"/>
    </source>
</evidence>
<keyword evidence="10" id="KW-0732">Signal</keyword>
<dbReference type="Pfam" id="PF00593">
    <property type="entry name" value="TonB_dep_Rec_b-barrel"/>
    <property type="match status" value="1"/>
</dbReference>
<keyword evidence="4 8" id="KW-0812">Transmembrane</keyword>
<dbReference type="FunFam" id="2.60.40.1120:FF:000003">
    <property type="entry name" value="Outer membrane protein Omp121"/>
    <property type="match status" value="1"/>
</dbReference>
<dbReference type="Gene3D" id="2.40.170.20">
    <property type="entry name" value="TonB-dependent receptor, beta-barrel domain"/>
    <property type="match status" value="1"/>
</dbReference>
<dbReference type="FunFam" id="2.170.130.10:FF:000008">
    <property type="entry name" value="SusC/RagA family TonB-linked outer membrane protein"/>
    <property type="match status" value="1"/>
</dbReference>
<evidence type="ECO:0000313" key="13">
    <source>
        <dbReference type="EMBL" id="HJF82306.1"/>
    </source>
</evidence>
<evidence type="ECO:0000256" key="10">
    <source>
        <dbReference type="SAM" id="SignalP"/>
    </source>
</evidence>
<keyword evidence="3 8" id="KW-1134">Transmembrane beta strand</keyword>
<reference evidence="13" key="2">
    <citation type="journal article" date="2021" name="PeerJ">
        <title>Extensive microbial diversity within the chicken gut microbiome revealed by metagenomics and culture.</title>
        <authorList>
            <person name="Gilroy R."/>
            <person name="Ravi A."/>
            <person name="Getino M."/>
            <person name="Pursley I."/>
            <person name="Horton D.L."/>
            <person name="Alikhan N.F."/>
            <person name="Baker D."/>
            <person name="Gharbi K."/>
            <person name="Hall N."/>
            <person name="Watson M."/>
            <person name="Adriaenssens E.M."/>
            <person name="Foster-Nyarko E."/>
            <person name="Jarju S."/>
            <person name="Secka A."/>
            <person name="Antonio M."/>
            <person name="Oren A."/>
            <person name="Chaudhuri R.R."/>
            <person name="La Ragione R."/>
            <person name="Hildebrand F."/>
            <person name="Pallen M.J."/>
        </authorList>
    </citation>
    <scope>NUCLEOTIDE SEQUENCE</scope>
    <source>
        <strain evidence="13">9794</strain>
    </source>
</reference>
<evidence type="ECO:0000256" key="1">
    <source>
        <dbReference type="ARBA" id="ARBA00004571"/>
    </source>
</evidence>
<reference evidence="14 15" key="1">
    <citation type="journal article" date="2016" name="Nat. Biotechnol.">
        <title>Measurement of bacterial replication rates in microbial communities.</title>
        <authorList>
            <person name="Brown C.T."/>
            <person name="Olm M.R."/>
            <person name="Thomas B.C."/>
            <person name="Banfield J.F."/>
        </authorList>
    </citation>
    <scope>NUCLEOTIDE SEQUENCE [LARGE SCALE GENOMIC DNA]</scope>
    <source>
        <strain evidence="14">45_130</strain>
    </source>
</reference>
<feature type="signal peptide" evidence="10">
    <location>
        <begin position="1"/>
        <end position="32"/>
    </location>
</feature>
<comment type="subcellular location">
    <subcellularLocation>
        <location evidence="1 8">Cell outer membrane</location>
        <topology evidence="1 8">Multi-pass membrane protein</topology>
    </subcellularLocation>
</comment>
<dbReference type="Proteomes" id="UP000722357">
    <property type="component" value="Unassembled WGS sequence"/>
</dbReference>
<evidence type="ECO:0000256" key="3">
    <source>
        <dbReference type="ARBA" id="ARBA00022452"/>
    </source>
</evidence>
<dbReference type="EMBL" id="MNQR01000016">
    <property type="protein sequence ID" value="OKZ11121.1"/>
    <property type="molecule type" value="Genomic_DNA"/>
</dbReference>
<dbReference type="InterPro" id="IPR023996">
    <property type="entry name" value="TonB-dep_OMP_SusC/RagA"/>
</dbReference>
<dbReference type="GO" id="GO:0009279">
    <property type="term" value="C:cell outer membrane"/>
    <property type="evidence" value="ECO:0007669"/>
    <property type="project" value="UniProtKB-SubCell"/>
</dbReference>
<dbReference type="InterPro" id="IPR000531">
    <property type="entry name" value="Beta-barrel_TonB"/>
</dbReference>
<protein>
    <submittedName>
        <fullName evidence="14">SusC/RagA family protein</fullName>
    </submittedName>
    <submittedName>
        <fullName evidence="13">TonB-dependent receptor</fullName>
    </submittedName>
</protein>
<evidence type="ECO:0000259" key="12">
    <source>
        <dbReference type="Pfam" id="PF07715"/>
    </source>
</evidence>
<keyword evidence="13" id="KW-0675">Receptor</keyword>
<dbReference type="Gene3D" id="2.60.40.1120">
    <property type="entry name" value="Carboxypeptidase-like, regulatory domain"/>
    <property type="match status" value="1"/>
</dbReference>
<dbReference type="SUPFAM" id="SSF56935">
    <property type="entry name" value="Porins"/>
    <property type="match status" value="1"/>
</dbReference>
<evidence type="ECO:0000256" key="8">
    <source>
        <dbReference type="PROSITE-ProRule" id="PRU01360"/>
    </source>
</evidence>
<feature type="domain" description="TonB-dependent receptor-like beta-barrel" evidence="11">
    <location>
        <begin position="448"/>
        <end position="1015"/>
    </location>
</feature>
<evidence type="ECO:0000256" key="6">
    <source>
        <dbReference type="ARBA" id="ARBA00023136"/>
    </source>
</evidence>
<sequence length="1060" mass="118744">MKNDFRTRRKSLYLWCIAWILFLMGSANPTSASPLQNRTVTGTVTSGTDGEALIGVSVQIQERPAVGTITDLDGKYSIQARSNETLIFSYIGYQTQKIKANKTIVNVQLKEDSEILDEVVVVGYGTMKRSDLTGAVTSVSEDEIKQSVVTSLDQALQSRAAGVSVTQNSGAPGGGISVSIRGINSLNGNEPLYVVDGVAISGNNNTNSSVLSAINPSDIVSIEILKDASATAIYGSRASNGVVLITTRQGKAGKTQISYEGYYGLQQLPKQLDVLNLREYAEYYNMRTAIIGFGERTEFQDLSLLGEGTNWQDEIFQNASMHNHQINISGGNDNVKYSISGGYLKQEGIAIGSDFERFSARVNIDNKITKWLSTGLRASVAKTMQRNTIDNGNIIRTAIQQFPDMPVRNPDGTWGAQETDNFGTHYMNPVAEALLRENYDKGTQMYIDFFADLTLWKGLVFRAEYAANYSYSNNYYYQPFYDYEYYHQTSEGRRSANNGSNWTLKTYLTYSGTFGKHNVSAMVGHEAQENSWENLQASRTNYLFNTIHELNMGDATTAKNSSGRGSSAIESYYGRFNYGYDERYLATFTLRGDGSSTFGPANRWGVFPSVALAWRINNEKFLKNVKWLNNLKLRAGWGLVGNQSANNYAYGVTMASAASTWGTGFYAGNYPNDKLKWEETKAYNVGFDLNLFDNRVEFIFDTYFKNTDNLLMQASLPTYVSGIITSPWVNAGAMQNRGAEFTLNTVNISTKDFVWRSGLTISFNKNKITNLYTETSSMPGVLDGTQTLTLSVVGQPVGQFYGYKAIGMFKTEDDFYQRDRDGNFLLDRNGSRIPVALPENNHITPNETWIGDFIFEDLNKDGVINEQDRTFLGNPEPKFSYGFNNTFTYKGFDLNIFINGVYGNKLMNLLRQDFTNPMENSNLLKEATGIAKVEVIDPASPSDAIWNVRLSNPESATVQRLSTTNGNDNNRMSDRFIEDGSYLRIKNISLGYSFPKKWINKWKIENLKIYMNIQNAFTFTKYKGYDPEIGAYNYNVLLRGVDYTRYPSQRIYTFGLNLSF</sequence>
<evidence type="ECO:0000256" key="5">
    <source>
        <dbReference type="ARBA" id="ARBA00023077"/>
    </source>
</evidence>
<keyword evidence="7 8" id="KW-0998">Cell outer membrane</keyword>
<dbReference type="InterPro" id="IPR008969">
    <property type="entry name" value="CarboxyPept-like_regulatory"/>
</dbReference>
<accession>A0A854C2P0</accession>
<dbReference type="Gene3D" id="2.170.130.10">
    <property type="entry name" value="TonB-dependent receptor, plug domain"/>
    <property type="match status" value="1"/>
</dbReference>
<dbReference type="Proteomes" id="UP000186685">
    <property type="component" value="Unassembled WGS sequence"/>
</dbReference>
<reference evidence="13" key="3">
    <citation type="submission" date="2021-09" db="EMBL/GenBank/DDBJ databases">
        <authorList>
            <person name="Gilroy R."/>
        </authorList>
    </citation>
    <scope>NUCLEOTIDE SEQUENCE</scope>
    <source>
        <strain evidence="13">9794</strain>
    </source>
</reference>
<gene>
    <name evidence="14" type="ORF">BHV76_04880</name>
    <name evidence="13" type="ORF">K8V40_11785</name>
</gene>
<evidence type="ECO:0000256" key="7">
    <source>
        <dbReference type="ARBA" id="ARBA00023237"/>
    </source>
</evidence>
<dbReference type="Pfam" id="PF13715">
    <property type="entry name" value="CarbopepD_reg_2"/>
    <property type="match status" value="1"/>
</dbReference>
<evidence type="ECO:0000256" key="9">
    <source>
        <dbReference type="RuleBase" id="RU003357"/>
    </source>
</evidence>
<keyword evidence="6 8" id="KW-0472">Membrane</keyword>
<name>A0A854C2P0_9BACT</name>
<dbReference type="NCBIfam" id="TIGR04057">
    <property type="entry name" value="SusC_RagA_signa"/>
    <property type="match status" value="1"/>
</dbReference>
<dbReference type="NCBIfam" id="TIGR04056">
    <property type="entry name" value="OMP_RagA_SusC"/>
    <property type="match status" value="1"/>
</dbReference>
<dbReference type="SUPFAM" id="SSF49464">
    <property type="entry name" value="Carboxypeptidase regulatory domain-like"/>
    <property type="match status" value="1"/>
</dbReference>
<dbReference type="InterPro" id="IPR039426">
    <property type="entry name" value="TonB-dep_rcpt-like"/>
</dbReference>
<dbReference type="Pfam" id="PF07715">
    <property type="entry name" value="Plug"/>
    <property type="match status" value="1"/>
</dbReference>
<comment type="similarity">
    <text evidence="8 9">Belongs to the TonB-dependent receptor family.</text>
</comment>
<feature type="chain" id="PRO_5032500992" evidence="10">
    <location>
        <begin position="33"/>
        <end position="1060"/>
    </location>
</feature>
<keyword evidence="2 8" id="KW-0813">Transport</keyword>